<reference evidence="13" key="1">
    <citation type="submission" date="2021-01" db="EMBL/GenBank/DDBJ databases">
        <authorList>
            <person name="Corre E."/>
            <person name="Pelletier E."/>
            <person name="Niang G."/>
            <person name="Scheremetjew M."/>
            <person name="Finn R."/>
            <person name="Kale V."/>
            <person name="Holt S."/>
            <person name="Cochrane G."/>
            <person name="Meng A."/>
            <person name="Brown T."/>
            <person name="Cohen L."/>
        </authorList>
    </citation>
    <scope>NUCLEOTIDE SEQUENCE</scope>
    <source>
        <strain evidence="13">RCC2335</strain>
    </source>
</reference>
<dbReference type="GO" id="GO:0044610">
    <property type="term" value="F:FMN transmembrane transporter activity"/>
    <property type="evidence" value="ECO:0007669"/>
    <property type="project" value="TreeGrafter"/>
</dbReference>
<feature type="transmembrane region" description="Helical" evidence="12">
    <location>
        <begin position="12"/>
        <end position="34"/>
    </location>
</feature>
<comment type="similarity">
    <text evidence="2 10">Belongs to the mitochondrial carrier (TC 2.A.29) family.</text>
</comment>
<proteinExistence type="inferred from homology"/>
<organism evidence="13">
    <name type="scientific">Chloropicon roscoffensis</name>
    <dbReference type="NCBI Taxonomy" id="1461544"/>
    <lineage>
        <taxon>Eukaryota</taxon>
        <taxon>Viridiplantae</taxon>
        <taxon>Chlorophyta</taxon>
        <taxon>Chloropicophyceae</taxon>
        <taxon>Chloropicales</taxon>
        <taxon>Chloropicaceae</taxon>
        <taxon>Chloropicon</taxon>
    </lineage>
</organism>
<evidence type="ECO:0000256" key="2">
    <source>
        <dbReference type="ARBA" id="ARBA00006375"/>
    </source>
</evidence>
<evidence type="ECO:0000256" key="3">
    <source>
        <dbReference type="ARBA" id="ARBA00022448"/>
    </source>
</evidence>
<dbReference type="InterPro" id="IPR018108">
    <property type="entry name" value="MCP_transmembrane"/>
</dbReference>
<accession>A0A7S2T9E6</accession>
<evidence type="ECO:0000256" key="9">
    <source>
        <dbReference type="PROSITE-ProRule" id="PRU00282"/>
    </source>
</evidence>
<feature type="transmembrane region" description="Helical" evidence="12">
    <location>
        <begin position="84"/>
        <end position="107"/>
    </location>
</feature>
<dbReference type="AlphaFoldDB" id="A0A7S2T9E6"/>
<dbReference type="SUPFAM" id="SSF103506">
    <property type="entry name" value="Mitochondrial carrier"/>
    <property type="match status" value="1"/>
</dbReference>
<sequence length="347" mass="37038">MANQSEPVVNEAAVEGLAGAGGAIVALLTTYPLLTINTRQQTQKKALAKNNLNNSSDGTKAGGEEKRKTTLEEAREILRSRGVAGLYAGLKPAFVGTICSNLVYFYLCGYLRETWVARREAAALKRSGQRRTKELNALESLAIASVAGCGNVLATNPIWILVTRMQANRKKQGGTNDTLSQTAVKLYGESGVLGFWKGVGASLIMVSNPSIQYMFFEALGNMRRERSSKTGKLKPMTAFDVFCNSAVAKLLATVITYPMLVVKSNMQNAQAAKRDTVGASSGAGAEADGYSITGTVASILESEGPAGFYKGMKTKIFQSVFAASLLYMCKEEIKKGARVLVKATSGK</sequence>
<dbReference type="GO" id="GO:0051724">
    <property type="term" value="F:NAD transmembrane transporter activity"/>
    <property type="evidence" value="ECO:0007669"/>
    <property type="project" value="TreeGrafter"/>
</dbReference>
<dbReference type="PANTHER" id="PTHR45939">
    <property type="entry name" value="PEROXISOMAL MEMBRANE PROTEIN PMP34-RELATED"/>
    <property type="match status" value="1"/>
</dbReference>
<dbReference type="Gene3D" id="1.50.40.10">
    <property type="entry name" value="Mitochondrial carrier domain"/>
    <property type="match status" value="2"/>
</dbReference>
<evidence type="ECO:0000256" key="7">
    <source>
        <dbReference type="ARBA" id="ARBA00023136"/>
    </source>
</evidence>
<feature type="repeat" description="Solcar" evidence="9">
    <location>
        <begin position="135"/>
        <end position="222"/>
    </location>
</feature>
<gene>
    <name evidence="13" type="ORF">CROS1312_LOCUS1991</name>
</gene>
<keyword evidence="7 9" id="KW-0472">Membrane</keyword>
<dbReference type="PANTHER" id="PTHR45939:SF5">
    <property type="entry name" value="PEROXISOMAL MEMBRANE PROTEIN PMP34"/>
    <property type="match status" value="1"/>
</dbReference>
<name>A0A7S2T9E6_9CHLO</name>
<dbReference type="GO" id="GO:0015230">
    <property type="term" value="F:FAD transmembrane transporter activity"/>
    <property type="evidence" value="ECO:0007669"/>
    <property type="project" value="TreeGrafter"/>
</dbReference>
<keyword evidence="5" id="KW-0677">Repeat</keyword>
<feature type="repeat" description="Solcar" evidence="9">
    <location>
        <begin position="10"/>
        <end position="114"/>
    </location>
</feature>
<keyword evidence="6 12" id="KW-1133">Transmembrane helix</keyword>
<dbReference type="Pfam" id="PF00153">
    <property type="entry name" value="Mito_carr"/>
    <property type="match status" value="3"/>
</dbReference>
<evidence type="ECO:0000256" key="1">
    <source>
        <dbReference type="ARBA" id="ARBA00004585"/>
    </source>
</evidence>
<feature type="repeat" description="Solcar" evidence="9">
    <location>
        <begin position="236"/>
        <end position="336"/>
    </location>
</feature>
<dbReference type="InterPro" id="IPR023395">
    <property type="entry name" value="MCP_dom_sf"/>
</dbReference>
<comment type="subcellular location">
    <subcellularLocation>
        <location evidence="1">Peroxisome membrane</location>
        <topology evidence="1">Multi-pass membrane protein</topology>
    </subcellularLocation>
</comment>
<keyword evidence="3 10" id="KW-0813">Transport</keyword>
<evidence type="ECO:0000313" key="13">
    <source>
        <dbReference type="EMBL" id="CAD9722787.1"/>
    </source>
</evidence>
<keyword evidence="8" id="KW-0576">Peroxisome</keyword>
<evidence type="ECO:0000256" key="11">
    <source>
        <dbReference type="SAM" id="MobiDB-lite"/>
    </source>
</evidence>
<evidence type="ECO:0000256" key="10">
    <source>
        <dbReference type="RuleBase" id="RU000488"/>
    </source>
</evidence>
<dbReference type="GO" id="GO:0005347">
    <property type="term" value="F:ATP transmembrane transporter activity"/>
    <property type="evidence" value="ECO:0007669"/>
    <property type="project" value="TreeGrafter"/>
</dbReference>
<dbReference type="EMBL" id="HBHM01002536">
    <property type="protein sequence ID" value="CAD9722787.1"/>
    <property type="molecule type" value="Transcribed_RNA"/>
</dbReference>
<feature type="transmembrane region" description="Helical" evidence="12">
    <location>
        <begin position="141"/>
        <end position="162"/>
    </location>
</feature>
<dbReference type="InterPro" id="IPR052217">
    <property type="entry name" value="Mito/Peroxisomal_Carrier"/>
</dbReference>
<evidence type="ECO:0000256" key="12">
    <source>
        <dbReference type="SAM" id="Phobius"/>
    </source>
</evidence>
<keyword evidence="4 9" id="KW-0812">Transmembrane</keyword>
<dbReference type="GO" id="GO:0005778">
    <property type="term" value="C:peroxisomal membrane"/>
    <property type="evidence" value="ECO:0007669"/>
    <property type="project" value="UniProtKB-SubCell"/>
</dbReference>
<protein>
    <submittedName>
        <fullName evidence="13">Uncharacterized protein</fullName>
    </submittedName>
</protein>
<evidence type="ECO:0000256" key="6">
    <source>
        <dbReference type="ARBA" id="ARBA00022989"/>
    </source>
</evidence>
<dbReference type="GO" id="GO:0080122">
    <property type="term" value="F:AMP transmembrane transporter activity"/>
    <property type="evidence" value="ECO:0007669"/>
    <property type="project" value="TreeGrafter"/>
</dbReference>
<evidence type="ECO:0000256" key="8">
    <source>
        <dbReference type="ARBA" id="ARBA00023140"/>
    </source>
</evidence>
<evidence type="ECO:0000256" key="4">
    <source>
        <dbReference type="ARBA" id="ARBA00022692"/>
    </source>
</evidence>
<dbReference type="GO" id="GO:0015217">
    <property type="term" value="F:ADP transmembrane transporter activity"/>
    <property type="evidence" value="ECO:0007669"/>
    <property type="project" value="TreeGrafter"/>
</dbReference>
<evidence type="ECO:0000256" key="5">
    <source>
        <dbReference type="ARBA" id="ARBA00022737"/>
    </source>
</evidence>
<dbReference type="GO" id="GO:0015228">
    <property type="term" value="F:coenzyme A transmembrane transporter activity"/>
    <property type="evidence" value="ECO:0007669"/>
    <property type="project" value="TreeGrafter"/>
</dbReference>
<feature type="region of interest" description="Disordered" evidence="11">
    <location>
        <begin position="47"/>
        <end position="70"/>
    </location>
</feature>
<dbReference type="PROSITE" id="PS50920">
    <property type="entry name" value="SOLCAR"/>
    <property type="match status" value="3"/>
</dbReference>